<accession>A0AAN8UUM5</accession>
<keyword evidence="3" id="KW-1185">Reference proteome</keyword>
<comment type="caution">
    <text evidence="2">The sequence shown here is derived from an EMBL/GenBank/DDBJ whole genome shotgun (WGS) entry which is preliminary data.</text>
</comment>
<protein>
    <submittedName>
        <fullName evidence="2">HAT, C-terminal dimerization domain</fullName>
    </submittedName>
</protein>
<evidence type="ECO:0000313" key="3">
    <source>
        <dbReference type="Proteomes" id="UP001370490"/>
    </source>
</evidence>
<dbReference type="Proteomes" id="UP001370490">
    <property type="component" value="Unassembled WGS sequence"/>
</dbReference>
<dbReference type="EMBL" id="JBAMMX010000018">
    <property type="protein sequence ID" value="KAK6923438.1"/>
    <property type="molecule type" value="Genomic_DNA"/>
</dbReference>
<evidence type="ECO:0000259" key="1">
    <source>
        <dbReference type="Pfam" id="PF05699"/>
    </source>
</evidence>
<gene>
    <name evidence="2" type="ORF">RJ641_011742</name>
</gene>
<sequence>MLEATLKFQKSFDLLEVIDRKYVNRLTPKSQILKDESSDKNDEANADVWPSEVKVVEFMNSLYFDMDDNMDSTKNKTELDINLLEISEDRNDKSFDILVWWKANAARYPILLSMA</sequence>
<dbReference type="Pfam" id="PF05699">
    <property type="entry name" value="Dimer_Tnp_hAT"/>
    <property type="match status" value="1"/>
</dbReference>
<feature type="domain" description="HAT C-terminal dimerisation" evidence="1">
    <location>
        <begin position="83"/>
        <end position="115"/>
    </location>
</feature>
<name>A0AAN8UUM5_9MAGN</name>
<proteinExistence type="predicted"/>
<dbReference type="AlphaFoldDB" id="A0AAN8UUM5"/>
<organism evidence="2 3">
    <name type="scientific">Dillenia turbinata</name>
    <dbReference type="NCBI Taxonomy" id="194707"/>
    <lineage>
        <taxon>Eukaryota</taxon>
        <taxon>Viridiplantae</taxon>
        <taxon>Streptophyta</taxon>
        <taxon>Embryophyta</taxon>
        <taxon>Tracheophyta</taxon>
        <taxon>Spermatophyta</taxon>
        <taxon>Magnoliopsida</taxon>
        <taxon>eudicotyledons</taxon>
        <taxon>Gunneridae</taxon>
        <taxon>Pentapetalae</taxon>
        <taxon>Dilleniales</taxon>
        <taxon>Dilleniaceae</taxon>
        <taxon>Dillenia</taxon>
    </lineage>
</organism>
<evidence type="ECO:0000313" key="2">
    <source>
        <dbReference type="EMBL" id="KAK6923438.1"/>
    </source>
</evidence>
<dbReference type="InterPro" id="IPR008906">
    <property type="entry name" value="HATC_C_dom"/>
</dbReference>
<dbReference type="InterPro" id="IPR012337">
    <property type="entry name" value="RNaseH-like_sf"/>
</dbReference>
<reference evidence="2 3" key="1">
    <citation type="submission" date="2023-12" db="EMBL/GenBank/DDBJ databases">
        <title>A high-quality genome assembly for Dillenia turbinata (Dilleniales).</title>
        <authorList>
            <person name="Chanderbali A."/>
        </authorList>
    </citation>
    <scope>NUCLEOTIDE SEQUENCE [LARGE SCALE GENOMIC DNA]</scope>
    <source>
        <strain evidence="2">LSX21</strain>
        <tissue evidence="2">Leaf</tissue>
    </source>
</reference>
<dbReference type="GO" id="GO:0046983">
    <property type="term" value="F:protein dimerization activity"/>
    <property type="evidence" value="ECO:0007669"/>
    <property type="project" value="InterPro"/>
</dbReference>
<dbReference type="SUPFAM" id="SSF53098">
    <property type="entry name" value="Ribonuclease H-like"/>
    <property type="match status" value="1"/>
</dbReference>